<feature type="transmembrane region" description="Helical" evidence="2">
    <location>
        <begin position="55"/>
        <end position="74"/>
    </location>
</feature>
<name>A0ABT8JYR3_9MICC</name>
<feature type="domain" description="AB hydrolase-1" evidence="3">
    <location>
        <begin position="140"/>
        <end position="258"/>
    </location>
</feature>
<evidence type="ECO:0000313" key="4">
    <source>
        <dbReference type="EMBL" id="MDN4610077.1"/>
    </source>
</evidence>
<proteinExistence type="predicted"/>
<dbReference type="RefSeq" id="WP_301224989.1">
    <property type="nucleotide sequence ID" value="NZ_JAROCG010000001.1"/>
</dbReference>
<dbReference type="InterPro" id="IPR000073">
    <property type="entry name" value="AB_hydrolase_1"/>
</dbReference>
<dbReference type="PANTHER" id="PTHR43433:SF5">
    <property type="entry name" value="AB HYDROLASE-1 DOMAIN-CONTAINING PROTEIN"/>
    <property type="match status" value="1"/>
</dbReference>
<reference evidence="4" key="1">
    <citation type="submission" date="2023-06" db="EMBL/GenBank/DDBJ databases">
        <title>MT1 and MT2 Draft Genomes of Novel Species.</title>
        <authorList>
            <person name="Venkateswaran K."/>
        </authorList>
    </citation>
    <scope>NUCLEOTIDE SEQUENCE</scope>
    <source>
        <strain evidence="4">IIF3SC-B10</strain>
    </source>
</reference>
<evidence type="ECO:0000256" key="2">
    <source>
        <dbReference type="SAM" id="Phobius"/>
    </source>
</evidence>
<dbReference type="Pfam" id="PF00561">
    <property type="entry name" value="Abhydrolase_1"/>
    <property type="match status" value="1"/>
</dbReference>
<keyword evidence="5" id="KW-1185">Reference proteome</keyword>
<dbReference type="PANTHER" id="PTHR43433">
    <property type="entry name" value="HYDROLASE, ALPHA/BETA FOLD FAMILY PROTEIN"/>
    <property type="match status" value="1"/>
</dbReference>
<dbReference type="GO" id="GO:0016787">
    <property type="term" value="F:hydrolase activity"/>
    <property type="evidence" value="ECO:0007669"/>
    <property type="project" value="UniProtKB-KW"/>
</dbReference>
<sequence>MTGAILVGLALGWAMLAVLSGRFTDQPQKWAAVPALFLGLAGCLLVVFGPPMREALTWVWPPAVLVLALWMILQARRRLRSRSGRLLLYPVIAVLVLASIGGGYEAAGEAADAKAHSMPGRLIDVGGHRLHLDCTGSGSPTVVLEPGAGGVSSDLERIAPAVALDTRVCVYDRAGRGWSDPANTPQDAARIATDLHTLLQRGNVPGPYVLAGHSFGGLYALTFAARYPEDVAGLALVDSTAPASDPDTEPAHGTGSGSGSQGTTRRVSALAAGVARLGIGQLLGVTPTHLQSTLDEYGQGGASTQQAAALDDLTDKPLVVLTAGSGSQPGWGAAQDALAALSTNSVHRVIDGATHASFITDQEDAAAAAHGILDVVSAVRTASLVIP</sequence>
<keyword evidence="2" id="KW-0812">Transmembrane</keyword>
<dbReference type="InterPro" id="IPR029058">
    <property type="entry name" value="AB_hydrolase_fold"/>
</dbReference>
<dbReference type="PRINTS" id="PR00111">
    <property type="entry name" value="ABHYDROLASE"/>
</dbReference>
<dbReference type="SUPFAM" id="SSF53474">
    <property type="entry name" value="alpha/beta-Hydrolases"/>
    <property type="match status" value="1"/>
</dbReference>
<keyword evidence="2" id="KW-1133">Transmembrane helix</keyword>
<organism evidence="4 5">
    <name type="scientific">Arthrobacter burdickii</name>
    <dbReference type="NCBI Taxonomy" id="3035920"/>
    <lineage>
        <taxon>Bacteria</taxon>
        <taxon>Bacillati</taxon>
        <taxon>Actinomycetota</taxon>
        <taxon>Actinomycetes</taxon>
        <taxon>Micrococcales</taxon>
        <taxon>Micrococcaceae</taxon>
        <taxon>Arthrobacter</taxon>
    </lineage>
</organism>
<keyword evidence="4" id="KW-0378">Hydrolase</keyword>
<dbReference type="EMBL" id="JAROCG010000001">
    <property type="protein sequence ID" value="MDN4610077.1"/>
    <property type="molecule type" value="Genomic_DNA"/>
</dbReference>
<feature type="transmembrane region" description="Helical" evidence="2">
    <location>
        <begin position="86"/>
        <end position="104"/>
    </location>
</feature>
<comment type="caution">
    <text evidence="4">The sequence shown here is derived from an EMBL/GenBank/DDBJ whole genome shotgun (WGS) entry which is preliminary data.</text>
</comment>
<evidence type="ECO:0000313" key="5">
    <source>
        <dbReference type="Proteomes" id="UP001174209"/>
    </source>
</evidence>
<dbReference type="InterPro" id="IPR050471">
    <property type="entry name" value="AB_hydrolase"/>
</dbReference>
<protein>
    <submittedName>
        <fullName evidence="4">Alpha/beta fold hydrolase</fullName>
    </submittedName>
</protein>
<evidence type="ECO:0000259" key="3">
    <source>
        <dbReference type="Pfam" id="PF00561"/>
    </source>
</evidence>
<feature type="region of interest" description="Disordered" evidence="1">
    <location>
        <begin position="239"/>
        <end position="265"/>
    </location>
</feature>
<feature type="transmembrane region" description="Helical" evidence="2">
    <location>
        <begin position="30"/>
        <end position="49"/>
    </location>
</feature>
<accession>A0ABT8JYR3</accession>
<dbReference type="Gene3D" id="3.40.50.1820">
    <property type="entry name" value="alpha/beta hydrolase"/>
    <property type="match status" value="1"/>
</dbReference>
<gene>
    <name evidence="4" type="ORF">P5G52_04275</name>
</gene>
<evidence type="ECO:0000256" key="1">
    <source>
        <dbReference type="SAM" id="MobiDB-lite"/>
    </source>
</evidence>
<dbReference type="Proteomes" id="UP001174209">
    <property type="component" value="Unassembled WGS sequence"/>
</dbReference>
<keyword evidence="2" id="KW-0472">Membrane</keyword>
<feature type="transmembrane region" description="Helical" evidence="2">
    <location>
        <begin position="6"/>
        <end position="23"/>
    </location>
</feature>